<keyword evidence="2" id="KW-1185">Reference proteome</keyword>
<evidence type="ECO:0000313" key="2">
    <source>
        <dbReference type="Proteomes" id="UP000182321"/>
    </source>
</evidence>
<protein>
    <submittedName>
        <fullName evidence="1">Transposase</fullName>
    </submittedName>
</protein>
<feature type="non-terminal residue" evidence="1">
    <location>
        <position position="76"/>
    </location>
</feature>
<proteinExistence type="predicted"/>
<organism evidence="1 2">
    <name type="scientific">Pseudobutyrivibrio ruminis</name>
    <dbReference type="NCBI Taxonomy" id="46206"/>
    <lineage>
        <taxon>Bacteria</taxon>
        <taxon>Bacillati</taxon>
        <taxon>Bacillota</taxon>
        <taxon>Clostridia</taxon>
        <taxon>Lachnospirales</taxon>
        <taxon>Lachnospiraceae</taxon>
        <taxon>Pseudobutyrivibrio</taxon>
    </lineage>
</organism>
<name>A0A1H7K7C6_9FIRM</name>
<dbReference type="AlphaFoldDB" id="A0A1H7K7C6"/>
<accession>A0A1H7K7C6</accession>
<gene>
    <name evidence="1" type="ORF">SAMN02910377_01921</name>
</gene>
<reference evidence="2" key="1">
    <citation type="submission" date="2016-10" db="EMBL/GenBank/DDBJ databases">
        <authorList>
            <person name="Varghese N."/>
            <person name="Submissions S."/>
        </authorList>
    </citation>
    <scope>NUCLEOTIDE SEQUENCE [LARGE SCALE GENOMIC DNA]</scope>
    <source>
        <strain evidence="2">ACV-9</strain>
    </source>
</reference>
<evidence type="ECO:0000313" key="1">
    <source>
        <dbReference type="EMBL" id="SEK82768.1"/>
    </source>
</evidence>
<dbReference type="EMBL" id="FNZX01000012">
    <property type="protein sequence ID" value="SEK82768.1"/>
    <property type="molecule type" value="Genomic_DNA"/>
</dbReference>
<dbReference type="Proteomes" id="UP000182321">
    <property type="component" value="Unassembled WGS sequence"/>
</dbReference>
<sequence>MNCKQNQRINQVKETTLVVGIDIGSTTHYARAFDWRGIELGKVFRFSNSREGFDSFRNWMQWLQDKYKKSDVIVGI</sequence>